<dbReference type="AlphaFoldDB" id="A0A2H0V5T5"/>
<feature type="coiled-coil region" evidence="1">
    <location>
        <begin position="88"/>
        <end position="118"/>
    </location>
</feature>
<evidence type="ECO:0000256" key="1">
    <source>
        <dbReference type="SAM" id="Coils"/>
    </source>
</evidence>
<dbReference type="Proteomes" id="UP000229901">
    <property type="component" value="Unassembled WGS sequence"/>
</dbReference>
<reference evidence="3" key="1">
    <citation type="submission" date="2017-09" db="EMBL/GenBank/DDBJ databases">
        <title>Depth-based differentiation of microbial function through sediment-hosted aquifers and enrichment of novel symbionts in the deep terrestrial subsurface.</title>
        <authorList>
            <person name="Probst A.J."/>
            <person name="Ladd B."/>
            <person name="Jarett J.K."/>
            <person name="Geller-Mcgrath D.E."/>
            <person name="Sieber C.M.K."/>
            <person name="Emerson J.B."/>
            <person name="Anantharaman K."/>
            <person name="Thomas B.C."/>
            <person name="Malmstrom R."/>
            <person name="Stieglmeier M."/>
            <person name="Klingl A."/>
            <person name="Woyke T."/>
            <person name="Ryan C.M."/>
            <person name="Banfield J.F."/>
        </authorList>
    </citation>
    <scope>NUCLEOTIDE SEQUENCE [LARGE SCALE GENOMIC DNA]</scope>
</reference>
<evidence type="ECO:0000313" key="2">
    <source>
        <dbReference type="EMBL" id="PIR94477.1"/>
    </source>
</evidence>
<keyword evidence="1" id="KW-0175">Coiled coil</keyword>
<accession>A0A2H0V5T5</accession>
<sequence>MSQHGKKSRNPPIYEAEHPDIVSGRVNENLAANKLAAYLSDHFLDTTRFDDIPRTKGFVSVLRDMLLALGRTRVDNLERLTANIVSYVIDLLRENSDLKQQVDELNRQTDELANKTVQSESARIVTSESEKFIEELCEFLRLCVSECKEQADKYENHTDQLEQAFSELQEKIEGLRQEIASTDLDQCVFDIGGLIQVLETRARQIYLQNEVSDSDKQEVSSSLADIGSQISRFTQLQTEITEIIDLVTEHQRQIVKMNTGQAATLRAGIKSSQDEIGRVKNAFAAAGHEVYFWGLAYGLKDAFQFRPVDLQLYRVEIKSGEDPDIILTKEGLDQLMIEFEQVKKLVEDILRRGHEKPIDKSANSDKEKLKNRPHIDVEVDEKLPKNHYAGERFDQLSELSLCFLWGFIQRNIKKALEQGKKVIRGGDWGKASKVIARVLCQVGAITDIEKKIIISEVVKRLERDEMIVVKVFNRKDGASDRVFDLKSIRMTPKGRAMAAVLSQCDVADEYLPTLKIDLNETDMQQSLYYQKVMELSIKVDEETKQTYSRQI</sequence>
<evidence type="ECO:0000313" key="3">
    <source>
        <dbReference type="Proteomes" id="UP000229901"/>
    </source>
</evidence>
<protein>
    <submittedName>
        <fullName evidence="2">Uncharacterized protein</fullName>
    </submittedName>
</protein>
<gene>
    <name evidence="2" type="ORF">COT97_01325</name>
</gene>
<feature type="coiled-coil region" evidence="1">
    <location>
        <begin position="144"/>
        <end position="185"/>
    </location>
</feature>
<proteinExistence type="predicted"/>
<name>A0A2H0V5T5_9BACT</name>
<organism evidence="2 3">
    <name type="scientific">Candidatus Falkowbacteria bacterium CG10_big_fil_rev_8_21_14_0_10_39_11</name>
    <dbReference type="NCBI Taxonomy" id="1974565"/>
    <lineage>
        <taxon>Bacteria</taxon>
        <taxon>Candidatus Falkowiibacteriota</taxon>
    </lineage>
</organism>
<comment type="caution">
    <text evidence="2">The sequence shown here is derived from an EMBL/GenBank/DDBJ whole genome shotgun (WGS) entry which is preliminary data.</text>
</comment>
<dbReference type="EMBL" id="PFAP01000005">
    <property type="protein sequence ID" value="PIR94477.1"/>
    <property type="molecule type" value="Genomic_DNA"/>
</dbReference>